<evidence type="ECO:0000256" key="1">
    <source>
        <dbReference type="ARBA" id="ARBA00004141"/>
    </source>
</evidence>
<evidence type="ECO:0000313" key="9">
    <source>
        <dbReference type="Proteomes" id="UP000828390"/>
    </source>
</evidence>
<dbReference type="SUPFAM" id="SSF48652">
    <property type="entry name" value="Tetraspanin"/>
    <property type="match status" value="1"/>
</dbReference>
<keyword evidence="6" id="KW-1015">Disulfide bond</keyword>
<evidence type="ECO:0000256" key="3">
    <source>
        <dbReference type="ARBA" id="ARBA00022692"/>
    </source>
</evidence>
<feature type="transmembrane region" description="Helical" evidence="7">
    <location>
        <begin position="160"/>
        <end position="183"/>
    </location>
</feature>
<proteinExistence type="inferred from homology"/>
<dbReference type="CDD" id="cd03127">
    <property type="entry name" value="tetraspanin_LEL"/>
    <property type="match status" value="1"/>
</dbReference>
<evidence type="ECO:0000256" key="6">
    <source>
        <dbReference type="PIRSR" id="PIRSR002419-1"/>
    </source>
</evidence>
<name>A0A9D4BM69_DREPO</name>
<dbReference type="Proteomes" id="UP000828390">
    <property type="component" value="Unassembled WGS sequence"/>
</dbReference>
<dbReference type="Gene3D" id="1.10.1450.10">
    <property type="entry name" value="Tetraspanin"/>
    <property type="match status" value="1"/>
</dbReference>
<reference evidence="8" key="1">
    <citation type="journal article" date="2019" name="bioRxiv">
        <title>The Genome of the Zebra Mussel, Dreissena polymorpha: A Resource for Invasive Species Research.</title>
        <authorList>
            <person name="McCartney M.A."/>
            <person name="Auch B."/>
            <person name="Kono T."/>
            <person name="Mallez S."/>
            <person name="Zhang Y."/>
            <person name="Obille A."/>
            <person name="Becker A."/>
            <person name="Abrahante J.E."/>
            <person name="Garbe J."/>
            <person name="Badalamenti J.P."/>
            <person name="Herman A."/>
            <person name="Mangelson H."/>
            <person name="Liachko I."/>
            <person name="Sullivan S."/>
            <person name="Sone E.D."/>
            <person name="Koren S."/>
            <person name="Silverstein K.A.T."/>
            <person name="Beckman K.B."/>
            <person name="Gohl D.M."/>
        </authorList>
    </citation>
    <scope>NUCLEOTIDE SEQUENCE</scope>
    <source>
        <strain evidence="8">Duluth1</strain>
        <tissue evidence="8">Whole animal</tissue>
    </source>
</reference>
<feature type="disulfide bond" evidence="6">
    <location>
        <begin position="114"/>
        <end position="131"/>
    </location>
</feature>
<protein>
    <recommendedName>
        <fullName evidence="7">Tetraspanin</fullName>
    </recommendedName>
</protein>
<gene>
    <name evidence="8" type="ORF">DPMN_085732</name>
</gene>
<comment type="subcellular location">
    <subcellularLocation>
        <location evidence="1 7">Membrane</location>
        <topology evidence="1 7">Multi-pass membrane protein</topology>
    </subcellularLocation>
</comment>
<dbReference type="EMBL" id="JAIWYP010000016">
    <property type="protein sequence ID" value="KAH3698213.1"/>
    <property type="molecule type" value="Genomic_DNA"/>
</dbReference>
<feature type="disulfide bond" evidence="6">
    <location>
        <begin position="113"/>
        <end position="146"/>
    </location>
</feature>
<dbReference type="InterPro" id="IPR018499">
    <property type="entry name" value="Tetraspanin/Peripherin"/>
</dbReference>
<organism evidence="8 9">
    <name type="scientific">Dreissena polymorpha</name>
    <name type="common">Zebra mussel</name>
    <name type="synonym">Mytilus polymorpha</name>
    <dbReference type="NCBI Taxonomy" id="45954"/>
    <lineage>
        <taxon>Eukaryota</taxon>
        <taxon>Metazoa</taxon>
        <taxon>Spiralia</taxon>
        <taxon>Lophotrochozoa</taxon>
        <taxon>Mollusca</taxon>
        <taxon>Bivalvia</taxon>
        <taxon>Autobranchia</taxon>
        <taxon>Heteroconchia</taxon>
        <taxon>Euheterodonta</taxon>
        <taxon>Imparidentia</taxon>
        <taxon>Neoheterodontei</taxon>
        <taxon>Myida</taxon>
        <taxon>Dreissenoidea</taxon>
        <taxon>Dreissenidae</taxon>
        <taxon>Dreissena</taxon>
    </lineage>
</organism>
<comment type="similarity">
    <text evidence="2 7">Belongs to the tetraspanin (TM4SF) family.</text>
</comment>
<evidence type="ECO:0000313" key="8">
    <source>
        <dbReference type="EMBL" id="KAH3698213.1"/>
    </source>
</evidence>
<reference evidence="8" key="2">
    <citation type="submission" date="2020-11" db="EMBL/GenBank/DDBJ databases">
        <authorList>
            <person name="McCartney M.A."/>
            <person name="Auch B."/>
            <person name="Kono T."/>
            <person name="Mallez S."/>
            <person name="Becker A."/>
            <person name="Gohl D.M."/>
            <person name="Silverstein K.A.T."/>
            <person name="Koren S."/>
            <person name="Bechman K.B."/>
            <person name="Herman A."/>
            <person name="Abrahante J.E."/>
            <person name="Garbe J."/>
        </authorList>
    </citation>
    <scope>NUCLEOTIDE SEQUENCE</scope>
    <source>
        <strain evidence="8">Duluth1</strain>
        <tissue evidence="8">Whole animal</tissue>
    </source>
</reference>
<keyword evidence="3 7" id="KW-0812">Transmembrane</keyword>
<dbReference type="GO" id="GO:0016020">
    <property type="term" value="C:membrane"/>
    <property type="evidence" value="ECO:0007669"/>
    <property type="project" value="UniProtKB-SubCell"/>
</dbReference>
<dbReference type="AlphaFoldDB" id="A0A9D4BM69"/>
<keyword evidence="4 7" id="KW-1133">Transmembrane helix</keyword>
<accession>A0A9D4BM69</accession>
<evidence type="ECO:0000256" key="2">
    <source>
        <dbReference type="ARBA" id="ARBA00006840"/>
    </source>
</evidence>
<feature type="transmembrane region" description="Helical" evidence="7">
    <location>
        <begin position="62"/>
        <end position="84"/>
    </location>
</feature>
<dbReference type="PIRSF" id="PIRSF002419">
    <property type="entry name" value="Tetraspanin"/>
    <property type="match status" value="1"/>
</dbReference>
<dbReference type="InterPro" id="IPR000301">
    <property type="entry name" value="Tetraspanin_animals"/>
</dbReference>
<comment type="caution">
    <text evidence="7">Lacks conserved residue(s) required for the propagation of feature annotation.</text>
</comment>
<feature type="transmembrane region" description="Helical" evidence="7">
    <location>
        <begin position="29"/>
        <end position="50"/>
    </location>
</feature>
<dbReference type="Pfam" id="PF00335">
    <property type="entry name" value="Tetraspanin"/>
    <property type="match status" value="1"/>
</dbReference>
<evidence type="ECO:0000256" key="7">
    <source>
        <dbReference type="RuleBase" id="RU361218"/>
    </source>
</evidence>
<sequence length="195" mass="20596">MVGLATLGYGIWILVTTGNVSNFLSGSLVFTYSFLGVGLLLTIIGLLGCIGGCAESTCCLKAYIGLLTFLLIVDIGIGIAAGVMKDQVFTVTEHLWDEVNSDTKAQIQKELKCCGYSSPLDYGVGSVPSSCFGEENVATSIFQTGCQAAMETWVHDNTPIWASVLASVLFVQIASTIASCMTLKKVEDAMRVGIA</sequence>
<evidence type="ECO:0000256" key="5">
    <source>
        <dbReference type="ARBA" id="ARBA00023136"/>
    </source>
</evidence>
<dbReference type="InterPro" id="IPR008952">
    <property type="entry name" value="Tetraspanin_EC2_sf"/>
</dbReference>
<dbReference type="PANTHER" id="PTHR19282">
    <property type="entry name" value="TETRASPANIN"/>
    <property type="match status" value="1"/>
</dbReference>
<keyword evidence="5 7" id="KW-0472">Membrane</keyword>
<comment type="caution">
    <text evidence="8">The sequence shown here is derived from an EMBL/GenBank/DDBJ whole genome shotgun (WGS) entry which is preliminary data.</text>
</comment>
<keyword evidence="9" id="KW-1185">Reference proteome</keyword>
<dbReference type="PRINTS" id="PR00259">
    <property type="entry name" value="TMFOUR"/>
</dbReference>
<evidence type="ECO:0000256" key="4">
    <source>
        <dbReference type="ARBA" id="ARBA00022989"/>
    </source>
</evidence>